<feature type="chain" id="PRO_5047479614" evidence="2">
    <location>
        <begin position="20"/>
        <end position="548"/>
    </location>
</feature>
<dbReference type="EMBL" id="CP002961">
    <property type="protein sequence ID" value="AFK03995.1"/>
    <property type="molecule type" value="Genomic_DNA"/>
</dbReference>
<sequence>MKKLLTLIVLIYIKFTTYAQNLQEAKIKYKESENNDRLNQVEAIPSLKKLEFNKQREPVDINFEKLKNDTISLNKTNTVQALKNFNVQLERSRNDSTKANRELDRLIEERRRLANKQSENKKKIKDFLTKIDTLNSLIKQKDIEINDKNSEINKLLENIVELKREIIQKDSILSKNILERVAEAFLKKYNELDNERVKIAGGLNKFSEDLSIDKLNTEENFQILSYRDSLYFRYFRTYLAQKDSLVNTNMKIITLKNHIEEYLLKINPKLIKNATDLEIITLRLNSEYEKVLKCLEKNQNDYIRFGENIKNTNEKITEMKKKYSTTKEEKDLAAVVNINSLLGQRSLIPSTTVLGNRKFQFINSDWYGEVKLFTAAMTNQNLRLSNLFIPEASNLGFTINTTTLPSKDKNTGIFFSFNYLGKNLYGIDSTKNKADTTLFNMGVIHTKIGLQRILVANDILSIYANQNYILPIDNIKVFDKFYRTEKSSLHSIIRYFDVGIKALLSSSKTSAKLMIDVGFIINNSDTKSITGSVDRAIPNLKVSVYTAF</sequence>
<gene>
    <name evidence="3" type="ordered locus">Emtol_2862</name>
</gene>
<accession>A0ABN4ANT0</accession>
<organism evidence="3 4">
    <name type="scientific">Emticicia oligotrophica (strain DSM 17448 / CIP 109782 / MTCC 6937 / GPTSA100-15)</name>
    <dbReference type="NCBI Taxonomy" id="929562"/>
    <lineage>
        <taxon>Bacteria</taxon>
        <taxon>Pseudomonadati</taxon>
        <taxon>Bacteroidota</taxon>
        <taxon>Cytophagia</taxon>
        <taxon>Cytophagales</taxon>
        <taxon>Leadbetterellaceae</taxon>
        <taxon>Emticicia</taxon>
    </lineage>
</organism>
<name>A0ABN4ANT0_EMTOG</name>
<keyword evidence="4" id="KW-1185">Reference proteome</keyword>
<feature type="signal peptide" evidence="2">
    <location>
        <begin position="1"/>
        <end position="19"/>
    </location>
</feature>
<dbReference type="Proteomes" id="UP000002875">
    <property type="component" value="Chromosome"/>
</dbReference>
<evidence type="ECO:0000313" key="3">
    <source>
        <dbReference type="EMBL" id="AFK03995.1"/>
    </source>
</evidence>
<keyword evidence="1" id="KW-0175">Coiled coil</keyword>
<evidence type="ECO:0000256" key="2">
    <source>
        <dbReference type="SAM" id="SignalP"/>
    </source>
</evidence>
<evidence type="ECO:0000313" key="4">
    <source>
        <dbReference type="Proteomes" id="UP000002875"/>
    </source>
</evidence>
<dbReference type="RefSeq" id="WP_015029691.1">
    <property type="nucleotide sequence ID" value="NC_018748.1"/>
</dbReference>
<reference evidence="3 4" key="1">
    <citation type="submission" date="2011-07" db="EMBL/GenBank/DDBJ databases">
        <title>The complete genome of chromosome of Emticicia oligotrophica DSM 17448.</title>
        <authorList>
            <consortium name="US DOE Joint Genome Institute (JGI-PGF)"/>
            <person name="Lucas S."/>
            <person name="Han J."/>
            <person name="Lapidus A."/>
            <person name="Bruce D."/>
            <person name="Goodwin L."/>
            <person name="Pitluck S."/>
            <person name="Peters L."/>
            <person name="Kyrpides N."/>
            <person name="Mavromatis K."/>
            <person name="Ivanova N."/>
            <person name="Ovchinnikova G."/>
            <person name="Teshima H."/>
            <person name="Detter J.C."/>
            <person name="Tapia R."/>
            <person name="Han C."/>
            <person name="Land M."/>
            <person name="Hauser L."/>
            <person name="Markowitz V."/>
            <person name="Cheng J.-F."/>
            <person name="Hugenholtz P."/>
            <person name="Woyke T."/>
            <person name="Wu D."/>
            <person name="Tindall B."/>
            <person name="Pomrenke H."/>
            <person name="Brambilla E."/>
            <person name="Klenk H.-P."/>
            <person name="Eisen J.A."/>
        </authorList>
    </citation>
    <scope>NUCLEOTIDE SEQUENCE [LARGE SCALE GENOMIC DNA]</scope>
    <source>
        <strain evidence="3 4">DSM 17448</strain>
    </source>
</reference>
<evidence type="ECO:0000256" key="1">
    <source>
        <dbReference type="SAM" id="Coils"/>
    </source>
</evidence>
<protein>
    <submittedName>
        <fullName evidence="3">Uncharacterized protein</fullName>
    </submittedName>
</protein>
<keyword evidence="2" id="KW-0732">Signal</keyword>
<proteinExistence type="predicted"/>
<feature type="coiled-coil region" evidence="1">
    <location>
        <begin position="82"/>
        <end position="195"/>
    </location>
</feature>